<feature type="domain" description="GmrSD restriction endonucleases N-terminal" evidence="2">
    <location>
        <begin position="9"/>
        <end position="222"/>
    </location>
</feature>
<dbReference type="InterPro" id="IPR004919">
    <property type="entry name" value="GmrSD_N"/>
</dbReference>
<accession>A0AAW5Q6X9</accession>
<dbReference type="Pfam" id="PF07510">
    <property type="entry name" value="GmrSD_C"/>
    <property type="match status" value="1"/>
</dbReference>
<feature type="compositionally biased region" description="Low complexity" evidence="1">
    <location>
        <begin position="610"/>
        <end position="630"/>
    </location>
</feature>
<proteinExistence type="predicted"/>
<evidence type="ECO:0000259" key="2">
    <source>
        <dbReference type="Pfam" id="PF03235"/>
    </source>
</evidence>
<evidence type="ECO:0000313" key="5">
    <source>
        <dbReference type="Proteomes" id="UP001206890"/>
    </source>
</evidence>
<organism evidence="4 5">
    <name type="scientific">Dietzia cinnamea</name>
    <dbReference type="NCBI Taxonomy" id="321318"/>
    <lineage>
        <taxon>Bacteria</taxon>
        <taxon>Bacillati</taxon>
        <taxon>Actinomycetota</taxon>
        <taxon>Actinomycetes</taxon>
        <taxon>Mycobacteriales</taxon>
        <taxon>Dietziaceae</taxon>
        <taxon>Dietzia</taxon>
    </lineage>
</organism>
<dbReference type="GO" id="GO:0004519">
    <property type="term" value="F:endonuclease activity"/>
    <property type="evidence" value="ECO:0007669"/>
    <property type="project" value="UniProtKB-KW"/>
</dbReference>
<dbReference type="PANTHER" id="PTHR35149:SF2">
    <property type="entry name" value="DUF262 DOMAIN-CONTAINING PROTEIN"/>
    <property type="match status" value="1"/>
</dbReference>
<comment type="caution">
    <text evidence="4">The sequence shown here is derived from an EMBL/GenBank/DDBJ whole genome shotgun (WGS) entry which is preliminary data.</text>
</comment>
<reference evidence="4" key="1">
    <citation type="submission" date="2022-04" db="EMBL/GenBank/DDBJ databases">
        <title>Human microbiome associated bacterial genomes.</title>
        <authorList>
            <person name="Sandstrom S."/>
            <person name="Salamzade R."/>
            <person name="Kalan L.R."/>
        </authorList>
    </citation>
    <scope>NUCLEOTIDE SEQUENCE</scope>
    <source>
        <strain evidence="4">P3-SID1762</strain>
    </source>
</reference>
<dbReference type="PANTHER" id="PTHR35149">
    <property type="entry name" value="SLL5132 PROTEIN"/>
    <property type="match status" value="1"/>
</dbReference>
<dbReference type="EMBL" id="JALXTC010000010">
    <property type="protein sequence ID" value="MCT2116843.1"/>
    <property type="molecule type" value="Genomic_DNA"/>
</dbReference>
<sequence>MKAEQRTFSELVDGQRQLLVPLYQRPYSWTKKQRAILVDDIFEKFEDVDTPDNHFLGSVVLAPATGSSFFGIQRLLVVDGQQRLTSLYIFVLAIRDRLRERDQNGAAEKTNDVYLINRHETGESRLKLLPTQLDRTALEHLVDGTTRPDGPSEILNAFDEFSALVDTMDDDRLSRLLNVITSRMEIIAISLSAEDNTFRIFESLNDKGLSLTQGDLLRNHVFMMLPTQGDLVHRTMWADIERNIGSDRIEDLAYLDMVLRGTPTLSKKNTYQAQKNRLTRRAADEDDVIDFVRDLRRRSTYLRNILSPETSDSPTVAAALRRIKRLGNETIHPLALFLLEGRGEGQMSDDDVALALHYAESFLVRRTLAGLTAAGLNRLFTRLPQELDFAEHVPSRIRLILSRPQYRWPNDDELRNNAVRERLYNISRNPTLRHVLLGLEESYGHKELGLINSESLSIEHILPQKPPSSWEAPILTIDGIDPEMQLHCLGNLTLTGLNSEMGNNTFSVKRQTLRSSKLALNVEIASHPQWGSAEILERARELADRVASLWAGPAVAGNQPASASDTRPARVSPGPRVPDGETSGFGCQRPAETAAGLTEPPKAPISGIGTASVPSSSPPRSTRPVRASRSNTARGSTVTPAPLHKSYSGSIEEHLRECLQRVAPGGYLTTNQICAMESSAFKRRGLTRARLDDWLTENERYHTEFWLERTARNVTVYRTR</sequence>
<evidence type="ECO:0000256" key="1">
    <source>
        <dbReference type="SAM" id="MobiDB-lite"/>
    </source>
</evidence>
<feature type="region of interest" description="Disordered" evidence="1">
    <location>
        <begin position="555"/>
        <end position="645"/>
    </location>
</feature>
<keyword evidence="4" id="KW-0540">Nuclease</keyword>
<dbReference type="Pfam" id="PF03235">
    <property type="entry name" value="GmrSD_N"/>
    <property type="match status" value="1"/>
</dbReference>
<dbReference type="RefSeq" id="WP_061228719.1">
    <property type="nucleotide sequence ID" value="NZ_JAFFGT010000009.1"/>
</dbReference>
<evidence type="ECO:0000313" key="4">
    <source>
        <dbReference type="EMBL" id="MCT2116843.1"/>
    </source>
</evidence>
<dbReference type="Proteomes" id="UP001206890">
    <property type="component" value="Unassembled WGS sequence"/>
</dbReference>
<dbReference type="AlphaFoldDB" id="A0AAW5Q6X9"/>
<feature type="domain" description="GmrSD restriction endonucleases C-terminal" evidence="3">
    <location>
        <begin position="408"/>
        <end position="544"/>
    </location>
</feature>
<dbReference type="InterPro" id="IPR011089">
    <property type="entry name" value="GmrSD_C"/>
</dbReference>
<protein>
    <submittedName>
        <fullName evidence="4">DUF262 domain-containing HNH endonuclease family protein</fullName>
    </submittedName>
</protein>
<name>A0AAW5Q6X9_9ACTN</name>
<gene>
    <name evidence="4" type="ORF">M3D93_03615</name>
</gene>
<keyword evidence="4" id="KW-0378">Hydrolase</keyword>
<evidence type="ECO:0000259" key="3">
    <source>
        <dbReference type="Pfam" id="PF07510"/>
    </source>
</evidence>
<keyword evidence="4" id="KW-0255">Endonuclease</keyword>